<reference evidence="1" key="1">
    <citation type="submission" date="2020-11" db="EMBL/GenBank/DDBJ databases">
        <authorList>
            <person name="Tran Van P."/>
        </authorList>
    </citation>
    <scope>NUCLEOTIDE SEQUENCE</scope>
</reference>
<dbReference type="EMBL" id="OE179295">
    <property type="protein sequence ID" value="CAD7568353.1"/>
    <property type="molecule type" value="Genomic_DNA"/>
</dbReference>
<name>A0A7R9P343_TIMCA</name>
<dbReference type="AlphaFoldDB" id="A0A7R9P343"/>
<evidence type="ECO:0000313" key="1">
    <source>
        <dbReference type="EMBL" id="CAD7568353.1"/>
    </source>
</evidence>
<organism evidence="1">
    <name type="scientific">Timema californicum</name>
    <name type="common">California timema</name>
    <name type="synonym">Walking stick</name>
    <dbReference type="NCBI Taxonomy" id="61474"/>
    <lineage>
        <taxon>Eukaryota</taxon>
        <taxon>Metazoa</taxon>
        <taxon>Ecdysozoa</taxon>
        <taxon>Arthropoda</taxon>
        <taxon>Hexapoda</taxon>
        <taxon>Insecta</taxon>
        <taxon>Pterygota</taxon>
        <taxon>Neoptera</taxon>
        <taxon>Polyneoptera</taxon>
        <taxon>Phasmatodea</taxon>
        <taxon>Timematodea</taxon>
        <taxon>Timematoidea</taxon>
        <taxon>Timematidae</taxon>
        <taxon>Timema</taxon>
    </lineage>
</organism>
<sequence>MELGKITPVHPTEIRNSISPSSAVELNTTSALANYAIECCIVPFLAMVQHLNWNVKMRGEAGGDIMYFNVRRDCLYKALCGICLRICCVVFGKVLLTTVNTGTHWPLRNRITMARGIKWDEAEFVQTHCYRGQLARRSSGINDNVAARSNLSLVPSERSISTHLLIGYNYT</sequence>
<accession>A0A7R9P343</accession>
<proteinExistence type="predicted"/>
<gene>
    <name evidence="1" type="ORF">TCMB3V08_LOCUS1122</name>
</gene>
<protein>
    <submittedName>
        <fullName evidence="1">(California timema) hypothetical protein</fullName>
    </submittedName>
</protein>